<proteinExistence type="predicted"/>
<feature type="domain" description="Putative zinc-finger" evidence="1">
    <location>
        <begin position="3"/>
        <end position="37"/>
    </location>
</feature>
<name>A0A9W6FUI3_9BACT</name>
<evidence type="ECO:0000259" key="1">
    <source>
        <dbReference type="Pfam" id="PF13490"/>
    </source>
</evidence>
<sequence length="150" mass="17257">MKCRQARAKISAYMDHELDAASSRQLESHLRRCVECREVLDDFQELNDMVLSLPKIELDPDFAVQMVRKVSGTGTASKIKQQVRSSLFERLSRIAEDFVDLVSSARSPSIGALDEFSDFPPLSMSYIYFNLMDLNALRRDRLKLECYEKL</sequence>
<reference evidence="2" key="1">
    <citation type="submission" date="2022-12" db="EMBL/GenBank/DDBJ databases">
        <title>Reference genome sequencing for broad-spectrum identification of bacterial and archaeal isolates by mass spectrometry.</title>
        <authorList>
            <person name="Sekiguchi Y."/>
            <person name="Tourlousse D.M."/>
        </authorList>
    </citation>
    <scope>NUCLEOTIDE SEQUENCE</scope>
    <source>
        <strain evidence="2">ASRB1</strain>
    </source>
</reference>
<dbReference type="Proteomes" id="UP001144372">
    <property type="component" value="Unassembled WGS sequence"/>
</dbReference>
<dbReference type="EMBL" id="BSDR01000001">
    <property type="protein sequence ID" value="GLI35135.1"/>
    <property type="molecule type" value="Genomic_DNA"/>
</dbReference>
<gene>
    <name evidence="2" type="ORF">DAMNIGENAA_25680</name>
</gene>
<dbReference type="RefSeq" id="WP_281794722.1">
    <property type="nucleotide sequence ID" value="NZ_BSDR01000001.1"/>
</dbReference>
<evidence type="ECO:0000313" key="2">
    <source>
        <dbReference type="EMBL" id="GLI35135.1"/>
    </source>
</evidence>
<dbReference type="InterPro" id="IPR041916">
    <property type="entry name" value="Anti_sigma_zinc_sf"/>
</dbReference>
<dbReference type="AlphaFoldDB" id="A0A9W6FUI3"/>
<dbReference type="Pfam" id="PF13490">
    <property type="entry name" value="zf-HC2"/>
    <property type="match status" value="1"/>
</dbReference>
<protein>
    <recommendedName>
        <fullName evidence="1">Putative zinc-finger domain-containing protein</fullName>
    </recommendedName>
</protein>
<dbReference type="Gene3D" id="1.10.10.1320">
    <property type="entry name" value="Anti-sigma factor, zinc-finger domain"/>
    <property type="match status" value="1"/>
</dbReference>
<accession>A0A9W6FUI3</accession>
<dbReference type="InterPro" id="IPR027383">
    <property type="entry name" value="Znf_put"/>
</dbReference>
<comment type="caution">
    <text evidence="2">The sequence shown here is derived from an EMBL/GenBank/DDBJ whole genome shotgun (WGS) entry which is preliminary data.</text>
</comment>
<organism evidence="2 3">
    <name type="scientific">Desulforhabdus amnigena</name>
    <dbReference type="NCBI Taxonomy" id="40218"/>
    <lineage>
        <taxon>Bacteria</taxon>
        <taxon>Pseudomonadati</taxon>
        <taxon>Thermodesulfobacteriota</taxon>
        <taxon>Syntrophobacteria</taxon>
        <taxon>Syntrophobacterales</taxon>
        <taxon>Syntrophobacteraceae</taxon>
        <taxon>Desulforhabdus</taxon>
    </lineage>
</organism>
<evidence type="ECO:0000313" key="3">
    <source>
        <dbReference type="Proteomes" id="UP001144372"/>
    </source>
</evidence>
<keyword evidence="3" id="KW-1185">Reference proteome</keyword>